<evidence type="ECO:0000259" key="19">
    <source>
        <dbReference type="Pfam" id="PF00905"/>
    </source>
</evidence>
<dbReference type="GO" id="GO:0008955">
    <property type="term" value="F:peptidoglycan glycosyltransferase activity"/>
    <property type="evidence" value="ECO:0007669"/>
    <property type="project" value="UniProtKB-EC"/>
</dbReference>
<dbReference type="Proteomes" id="UP000318138">
    <property type="component" value="Chromosome"/>
</dbReference>
<dbReference type="GO" id="GO:0030288">
    <property type="term" value="C:outer membrane-bounded periplasmic space"/>
    <property type="evidence" value="ECO:0007669"/>
    <property type="project" value="TreeGrafter"/>
</dbReference>
<evidence type="ECO:0000256" key="8">
    <source>
        <dbReference type="ARBA" id="ARBA00022679"/>
    </source>
</evidence>
<keyword evidence="18" id="KW-1133">Transmembrane helix</keyword>
<organism evidence="21 22">
    <name type="scientific">Paenalkalicoccus suaedae</name>
    <dbReference type="NCBI Taxonomy" id="2592382"/>
    <lineage>
        <taxon>Bacteria</taxon>
        <taxon>Bacillati</taxon>
        <taxon>Bacillota</taxon>
        <taxon>Bacilli</taxon>
        <taxon>Bacillales</taxon>
        <taxon>Bacillaceae</taxon>
        <taxon>Paenalkalicoccus</taxon>
    </lineage>
</organism>
<feature type="domain" description="Glycosyl transferase family 51" evidence="20">
    <location>
        <begin position="58"/>
        <end position="232"/>
    </location>
</feature>
<keyword evidence="7" id="KW-0328">Glycosyltransferase</keyword>
<dbReference type="GO" id="GO:0071555">
    <property type="term" value="P:cell wall organization"/>
    <property type="evidence" value="ECO:0007669"/>
    <property type="project" value="UniProtKB-KW"/>
</dbReference>
<evidence type="ECO:0000256" key="6">
    <source>
        <dbReference type="ARBA" id="ARBA00022670"/>
    </source>
</evidence>
<dbReference type="GO" id="GO:0009252">
    <property type="term" value="P:peptidoglycan biosynthetic process"/>
    <property type="evidence" value="ECO:0007669"/>
    <property type="project" value="UniProtKB-KW"/>
</dbReference>
<dbReference type="GO" id="GO:0006508">
    <property type="term" value="P:proteolysis"/>
    <property type="evidence" value="ECO:0007669"/>
    <property type="project" value="UniProtKB-KW"/>
</dbReference>
<dbReference type="GO" id="GO:0008360">
    <property type="term" value="P:regulation of cell shape"/>
    <property type="evidence" value="ECO:0007669"/>
    <property type="project" value="UniProtKB-KW"/>
</dbReference>
<dbReference type="GO" id="GO:0005886">
    <property type="term" value="C:plasma membrane"/>
    <property type="evidence" value="ECO:0007669"/>
    <property type="project" value="UniProtKB-SubCell"/>
</dbReference>
<evidence type="ECO:0000256" key="14">
    <source>
        <dbReference type="ARBA" id="ARBA00023316"/>
    </source>
</evidence>
<evidence type="ECO:0000256" key="1">
    <source>
        <dbReference type="ARBA" id="ARBA00004236"/>
    </source>
</evidence>
<dbReference type="InterPro" id="IPR050396">
    <property type="entry name" value="Glycosyltr_51/Transpeptidase"/>
</dbReference>
<proteinExistence type="inferred from homology"/>
<keyword evidence="10" id="KW-0133">Cell shape</keyword>
<evidence type="ECO:0000256" key="10">
    <source>
        <dbReference type="ARBA" id="ARBA00022960"/>
    </source>
</evidence>
<comment type="catalytic activity">
    <reaction evidence="16">
        <text>[GlcNAc-(1-&gt;4)-Mur2Ac(oyl-L-Ala-gamma-D-Glu-L-Lys-D-Ala-D-Ala)](n)-di-trans,octa-cis-undecaprenyl diphosphate + beta-D-GlcNAc-(1-&gt;4)-Mur2Ac(oyl-L-Ala-gamma-D-Glu-L-Lys-D-Ala-D-Ala)-di-trans,octa-cis-undecaprenyl diphosphate = [GlcNAc-(1-&gt;4)-Mur2Ac(oyl-L-Ala-gamma-D-Glu-L-Lys-D-Ala-D-Ala)](n+1)-di-trans,octa-cis-undecaprenyl diphosphate + di-trans,octa-cis-undecaprenyl diphosphate + H(+)</text>
        <dbReference type="Rhea" id="RHEA:23708"/>
        <dbReference type="Rhea" id="RHEA-COMP:9602"/>
        <dbReference type="Rhea" id="RHEA-COMP:9603"/>
        <dbReference type="ChEBI" id="CHEBI:15378"/>
        <dbReference type="ChEBI" id="CHEBI:58405"/>
        <dbReference type="ChEBI" id="CHEBI:60033"/>
        <dbReference type="ChEBI" id="CHEBI:78435"/>
        <dbReference type="EC" id="2.4.99.28"/>
    </reaction>
</comment>
<evidence type="ECO:0000256" key="15">
    <source>
        <dbReference type="ARBA" id="ARBA00034000"/>
    </source>
</evidence>
<dbReference type="InterPro" id="IPR012338">
    <property type="entry name" value="Beta-lactam/transpept-like"/>
</dbReference>
<dbReference type="SUPFAM" id="SSF53955">
    <property type="entry name" value="Lysozyme-like"/>
    <property type="match status" value="1"/>
</dbReference>
<sequence>MNPRRNKHKRRLRLWTIPIFFILTCALLAGGVVFYAYQMEAPPLQVAQTTTLYAQDASPIGEFEHSEQRYWIPIDEMGTAIQEATLAVEDRRFYSHPGLDPVRITRAIITNLQTGRKSEGASTITQQYARNLYLYHDKTWERKLHEAFYALRLELHYSKEEILEGYLNTIYYGHGVYGIQAAADAYFSKPAQELTYAEAAMLAGIPKGPSVYSPFIDEEAARERQRIVLASLTAAGFTSPEEERTYVNESLSFTQKDRAKTFAPHFKDAVRAELMRAGIDEEVINRGGLKIYTTLDVEMQEHAEALVQEQLTEANVEVALTAQDPRTGAVVAMIGGKDYDESAFNRAVQARRHSGSTMKPFLYYAALEHGLHPNSMLKSEETTFVYDEGREEYKPSNFNHQYANDYITMLQALALSDNIYAMKTHFLLGFDRLGETAREFGITSELRATPSLALGTAEVGVLEMGNAYAPFANGGSRVAPQLVTQVDAADGTTILEVSPRKEEVLNPAYTAMMTNMMQGMFEPSLNASYASVTGASISEALDRPVAGKSGSTLADSWMIGFTPQLLTTVWTGYDDGSSLERGDSQYAKKLWAEFMKRSLDAELKLAFHVPENVHEVDINPANGLLASDSCPVSRTTLFYNGTEPTDLCTSHLADASGAVEEAGESLPHQHEGGRERSWLGRLTEWTQDED</sequence>
<evidence type="ECO:0000256" key="4">
    <source>
        <dbReference type="ARBA" id="ARBA00022475"/>
    </source>
</evidence>
<gene>
    <name evidence="21" type="ORF">FLK61_40090</name>
</gene>
<evidence type="ECO:0000256" key="2">
    <source>
        <dbReference type="ARBA" id="ARBA00007090"/>
    </source>
</evidence>
<feature type="region of interest" description="Disordered" evidence="17">
    <location>
        <begin position="662"/>
        <end position="690"/>
    </location>
</feature>
<keyword evidence="8" id="KW-0808">Transferase</keyword>
<keyword evidence="4" id="KW-1003">Cell membrane</keyword>
<keyword evidence="9" id="KW-0378">Hydrolase</keyword>
<dbReference type="Pfam" id="PF00905">
    <property type="entry name" value="Transpeptidase"/>
    <property type="match status" value="1"/>
</dbReference>
<accession>A0A859FHI9</accession>
<dbReference type="RefSeq" id="WP_176010780.1">
    <property type="nucleotide sequence ID" value="NZ_CP041372.2"/>
</dbReference>
<comment type="similarity">
    <text evidence="2">In the C-terminal section; belongs to the transpeptidase family.</text>
</comment>
<comment type="catalytic activity">
    <reaction evidence="15">
        <text>Preferential cleavage: (Ac)2-L-Lys-D-Ala-|-D-Ala. Also transpeptidation of peptidyl-alanyl moieties that are N-acyl substituents of D-alanine.</text>
        <dbReference type="EC" id="3.4.16.4"/>
    </reaction>
</comment>
<evidence type="ECO:0000256" key="5">
    <source>
        <dbReference type="ARBA" id="ARBA00022645"/>
    </source>
</evidence>
<dbReference type="EMBL" id="CP041372">
    <property type="protein sequence ID" value="QKS72813.1"/>
    <property type="molecule type" value="Genomic_DNA"/>
</dbReference>
<evidence type="ECO:0000313" key="21">
    <source>
        <dbReference type="EMBL" id="QKS72813.1"/>
    </source>
</evidence>
<dbReference type="Gene3D" id="1.10.3810.10">
    <property type="entry name" value="Biosynthetic peptidoglycan transglycosylase-like"/>
    <property type="match status" value="1"/>
</dbReference>
<comment type="subcellular location">
    <subcellularLocation>
        <location evidence="1">Cell membrane</location>
    </subcellularLocation>
</comment>
<keyword evidence="11" id="KW-0573">Peptidoglycan synthesis</keyword>
<feature type="compositionally biased region" description="Basic and acidic residues" evidence="17">
    <location>
        <begin position="667"/>
        <end position="678"/>
    </location>
</feature>
<keyword evidence="13" id="KW-0511">Multifunctional enzyme</keyword>
<dbReference type="GO" id="GO:0008658">
    <property type="term" value="F:penicillin binding"/>
    <property type="evidence" value="ECO:0007669"/>
    <property type="project" value="InterPro"/>
</dbReference>
<dbReference type="InterPro" id="IPR001264">
    <property type="entry name" value="Glyco_trans_51"/>
</dbReference>
<dbReference type="SUPFAM" id="SSF56601">
    <property type="entry name" value="beta-lactamase/transpeptidase-like"/>
    <property type="match status" value="1"/>
</dbReference>
<dbReference type="PANTHER" id="PTHR32282:SF11">
    <property type="entry name" value="PENICILLIN-BINDING PROTEIN 1B"/>
    <property type="match status" value="1"/>
</dbReference>
<dbReference type="Pfam" id="PF00912">
    <property type="entry name" value="Transgly"/>
    <property type="match status" value="1"/>
</dbReference>
<name>A0A859FHI9_9BACI</name>
<keyword evidence="12 18" id="KW-0472">Membrane</keyword>
<reference evidence="22" key="1">
    <citation type="submission" date="2019-07" db="EMBL/GenBank/DDBJ databases">
        <title>Bacillus alkalisoli sp. nov. isolated from saline soil.</title>
        <authorList>
            <person name="Sun J.-Q."/>
            <person name="Xu L."/>
        </authorList>
    </citation>
    <scope>NUCLEOTIDE SEQUENCE [LARGE SCALE GENOMIC DNA]</scope>
    <source>
        <strain evidence="22">M4U3P1</strain>
    </source>
</reference>
<evidence type="ECO:0000256" key="13">
    <source>
        <dbReference type="ARBA" id="ARBA00023268"/>
    </source>
</evidence>
<dbReference type="AlphaFoldDB" id="A0A859FHI9"/>
<feature type="domain" description="Penicillin-binding protein transpeptidase" evidence="19">
    <location>
        <begin position="320"/>
        <end position="570"/>
    </location>
</feature>
<dbReference type="GO" id="GO:0009002">
    <property type="term" value="F:serine-type D-Ala-D-Ala carboxypeptidase activity"/>
    <property type="evidence" value="ECO:0007669"/>
    <property type="project" value="UniProtKB-EC"/>
</dbReference>
<evidence type="ECO:0000256" key="9">
    <source>
        <dbReference type="ARBA" id="ARBA00022801"/>
    </source>
</evidence>
<evidence type="ECO:0000256" key="11">
    <source>
        <dbReference type="ARBA" id="ARBA00022984"/>
    </source>
</evidence>
<keyword evidence="14" id="KW-0961">Cell wall biogenesis/degradation</keyword>
<evidence type="ECO:0000256" key="3">
    <source>
        <dbReference type="ARBA" id="ARBA00007739"/>
    </source>
</evidence>
<evidence type="ECO:0000256" key="7">
    <source>
        <dbReference type="ARBA" id="ARBA00022676"/>
    </source>
</evidence>
<dbReference type="InterPro" id="IPR036950">
    <property type="entry name" value="PBP_transglycosylase"/>
</dbReference>
<evidence type="ECO:0000256" key="12">
    <source>
        <dbReference type="ARBA" id="ARBA00023136"/>
    </source>
</evidence>
<evidence type="ECO:0000256" key="18">
    <source>
        <dbReference type="SAM" id="Phobius"/>
    </source>
</evidence>
<protein>
    <submittedName>
        <fullName evidence="21">PBP1A family penicillin-binding protein</fullName>
    </submittedName>
</protein>
<dbReference type="InterPro" id="IPR001460">
    <property type="entry name" value="PCN-bd_Tpept"/>
</dbReference>
<dbReference type="FunFam" id="1.10.3810.10:FF:000001">
    <property type="entry name" value="Penicillin-binding protein 1A"/>
    <property type="match status" value="1"/>
</dbReference>
<evidence type="ECO:0000256" key="17">
    <source>
        <dbReference type="SAM" id="MobiDB-lite"/>
    </source>
</evidence>
<dbReference type="Gene3D" id="3.40.710.10">
    <property type="entry name" value="DD-peptidase/beta-lactamase superfamily"/>
    <property type="match status" value="1"/>
</dbReference>
<evidence type="ECO:0000313" key="22">
    <source>
        <dbReference type="Proteomes" id="UP000318138"/>
    </source>
</evidence>
<comment type="similarity">
    <text evidence="3">In the N-terminal section; belongs to the glycosyltransferase 51 family.</text>
</comment>
<dbReference type="NCBIfam" id="TIGR02074">
    <property type="entry name" value="PBP_1a_fam"/>
    <property type="match status" value="1"/>
</dbReference>
<evidence type="ECO:0000256" key="16">
    <source>
        <dbReference type="ARBA" id="ARBA00049902"/>
    </source>
</evidence>
<evidence type="ECO:0000259" key="20">
    <source>
        <dbReference type="Pfam" id="PF00912"/>
    </source>
</evidence>
<dbReference type="InterPro" id="IPR023346">
    <property type="entry name" value="Lysozyme-like_dom_sf"/>
</dbReference>
<keyword evidence="18" id="KW-0812">Transmembrane</keyword>
<keyword evidence="5" id="KW-0121">Carboxypeptidase</keyword>
<feature type="transmembrane region" description="Helical" evidence="18">
    <location>
        <begin position="12"/>
        <end position="37"/>
    </location>
</feature>
<keyword evidence="22" id="KW-1185">Reference proteome</keyword>
<keyword evidence="6" id="KW-0645">Protease</keyword>
<dbReference type="KEGG" id="psua:FLK61_40090"/>
<dbReference type="PANTHER" id="PTHR32282">
    <property type="entry name" value="BINDING PROTEIN TRANSPEPTIDASE, PUTATIVE-RELATED"/>
    <property type="match status" value="1"/>
</dbReference>